<evidence type="ECO:0000256" key="1">
    <source>
        <dbReference type="ARBA" id="ARBA00022741"/>
    </source>
</evidence>
<dbReference type="AlphaFoldDB" id="A0A1Q8RWE5"/>
<dbReference type="GO" id="GO:0006281">
    <property type="term" value="P:DNA repair"/>
    <property type="evidence" value="ECO:0007669"/>
    <property type="project" value="TreeGrafter"/>
</dbReference>
<evidence type="ECO:0000256" key="4">
    <source>
        <dbReference type="SAM" id="MobiDB-lite"/>
    </source>
</evidence>
<dbReference type="InterPro" id="IPR049730">
    <property type="entry name" value="SNF2/RAD54-like_C"/>
</dbReference>
<dbReference type="InterPro" id="IPR000330">
    <property type="entry name" value="SNF2_N"/>
</dbReference>
<evidence type="ECO:0000259" key="5">
    <source>
        <dbReference type="PROSITE" id="PS51194"/>
    </source>
</evidence>
<dbReference type="OrthoDB" id="2801544at2759"/>
<dbReference type="PROSITE" id="PS51194">
    <property type="entry name" value="HELICASE_CTER"/>
    <property type="match status" value="1"/>
</dbReference>
<dbReference type="InterPro" id="IPR001650">
    <property type="entry name" value="Helicase_C-like"/>
</dbReference>
<dbReference type="SMART" id="SM00487">
    <property type="entry name" value="DEXDc"/>
    <property type="match status" value="1"/>
</dbReference>
<dbReference type="GO" id="GO:0005524">
    <property type="term" value="F:ATP binding"/>
    <property type="evidence" value="ECO:0007669"/>
    <property type="project" value="UniProtKB-KW"/>
</dbReference>
<feature type="domain" description="Helicase C-terminal" evidence="5">
    <location>
        <begin position="878"/>
        <end position="1038"/>
    </location>
</feature>
<dbReference type="InterPro" id="IPR014001">
    <property type="entry name" value="Helicase_ATP-bd"/>
</dbReference>
<keyword evidence="7" id="KW-1185">Reference proteome</keyword>
<dbReference type="InterPro" id="IPR027417">
    <property type="entry name" value="P-loop_NTPase"/>
</dbReference>
<proteinExistence type="predicted"/>
<evidence type="ECO:0000313" key="6">
    <source>
        <dbReference type="EMBL" id="OLN88808.1"/>
    </source>
</evidence>
<dbReference type="Proteomes" id="UP000186583">
    <property type="component" value="Unassembled WGS sequence"/>
</dbReference>
<dbReference type="STRING" id="708187.A0A1Q8RWE5"/>
<gene>
    <name evidence="6" type="ORF">CCHL11_01929</name>
</gene>
<dbReference type="Pfam" id="PF00176">
    <property type="entry name" value="SNF2-rel_dom"/>
    <property type="match status" value="1"/>
</dbReference>
<dbReference type="GO" id="GO:0016787">
    <property type="term" value="F:hydrolase activity"/>
    <property type="evidence" value="ECO:0007669"/>
    <property type="project" value="UniProtKB-KW"/>
</dbReference>
<organism evidence="6 7">
    <name type="scientific">Colletotrichum chlorophyti</name>
    <dbReference type="NCBI Taxonomy" id="708187"/>
    <lineage>
        <taxon>Eukaryota</taxon>
        <taxon>Fungi</taxon>
        <taxon>Dikarya</taxon>
        <taxon>Ascomycota</taxon>
        <taxon>Pezizomycotina</taxon>
        <taxon>Sordariomycetes</taxon>
        <taxon>Hypocreomycetidae</taxon>
        <taxon>Glomerellales</taxon>
        <taxon>Glomerellaceae</taxon>
        <taxon>Colletotrichum</taxon>
    </lineage>
</organism>
<sequence length="1143" mass="127461">MSSPSNYIPLGCLVLTQESSGISADVWKQLQNAFDGWACISPAQSGVVTWHTRPLNQAEEALMASDIFKNFKNLITEKWIRMEVTVTSDGGTIGVVRVYVLPDDVDNRAIDRDRKRLRNSRTVLISRLDFSPEAWAGRPPSDPVSIDSVCSQEGDPEDDTLTLLQLFNAIPSPDPEPEVITNPADQEATQNVLASDIVGLRKSTTLYDYQRRSAAVMIQRESSPGRHLDPRLLKGTDQNGNDFFFDTSAGTLLREPRYYDGVRGGILAEQMGAGKTLICLSIILATRISSVETPEIYQGSDIPVRKRIGSLADMAAACATRKAAPWKTYFNYYNTNEDLEYARCLAAIERNPGNYTVPGPLPKRPQRLGYQVIQPKPRKIWHSHASLVIVPNNLIEQWLQEIRKHTASRSSPDALRVLELTSRNEPVPSAQEIALYDIVLISTSRLDRIYRTTMMRDSPLAEVHYKRCIVDEGHKLGHSKMASKSNLLLALDSFFISARWIVTGTPSTGLYGVDEAQLADVPPDGRAAIDKSKLAETEKQDLERIGAIASLYLNARPWSNTHYETEDKPADWAVYVMQPKHSARSSGRKGVLRATLNSLLIRHRLSELNNLLPTVQEDVVVLDGSYQDKLSLNVFSMMIIFNAVQSQRTDVDYFFHPRQRKALLQLVHNLKQASFFGGSFFANEDIQKSLETAEEFLDQKKVLIGDEDEVLLKQAMEVARTALGNQLKHFSNKFNEIPVFVRDFLPNRAGAAWSLDDKDANPVCTDAGMVIALQRLIRDSLDDTTKLNSLLNGKLEQEGHKQQAGQINSVATTAEAEKRPSRFVSVLAGKTGLGGQRIPRNLRSSVLRSQGNPHPEQEIPDVLEEAKLVSTVSAKLSYLIDAVVEHQEQEKLIIFYENENVAWYLASLLEVIQIPHLIYAAKLSYERKMQYINTFNLDAKFRVILMDLSQAAVGLDMRAASRIYFISPVLNPQTQAQAIGRARRISQQKPVTVETLVLRDSIEEVIVERKKSMSQTEHMKCKTILDDRSIYNWILNAGIIPLPEAQGDYLSQAVPLRQPLPIFGGGFGHVHHPDQDIMMSEPESPGNKRGSADAAASNGLKRAGSPEANAAARPARRLRFAEEEEDDAAGAEAPARQVRFADE</sequence>
<dbReference type="SUPFAM" id="SSF52540">
    <property type="entry name" value="P-loop containing nucleoside triphosphate hydrolases"/>
    <property type="match status" value="2"/>
</dbReference>
<feature type="compositionally biased region" description="Low complexity" evidence="4">
    <location>
        <begin position="1102"/>
        <end position="1113"/>
    </location>
</feature>
<evidence type="ECO:0000313" key="7">
    <source>
        <dbReference type="Proteomes" id="UP000186583"/>
    </source>
</evidence>
<accession>A0A1Q8RWE5</accession>
<dbReference type="Pfam" id="PF00271">
    <property type="entry name" value="Helicase_C"/>
    <property type="match status" value="1"/>
</dbReference>
<keyword evidence="6" id="KW-0347">Helicase</keyword>
<keyword evidence="3" id="KW-0067">ATP-binding</keyword>
<dbReference type="Gene3D" id="3.40.50.300">
    <property type="entry name" value="P-loop containing nucleotide triphosphate hydrolases"/>
    <property type="match status" value="2"/>
</dbReference>
<dbReference type="InterPro" id="IPR050628">
    <property type="entry name" value="SNF2_RAD54_helicase_TF"/>
</dbReference>
<dbReference type="PANTHER" id="PTHR45626:SF51">
    <property type="entry name" value="SNF2-RELATED DOMAIN-CONTAINING PROTEIN"/>
    <property type="match status" value="1"/>
</dbReference>
<dbReference type="PANTHER" id="PTHR45626">
    <property type="entry name" value="TRANSCRIPTION TERMINATION FACTOR 2-RELATED"/>
    <property type="match status" value="1"/>
</dbReference>
<dbReference type="CDD" id="cd18793">
    <property type="entry name" value="SF2_C_SNF"/>
    <property type="match status" value="1"/>
</dbReference>
<protein>
    <submittedName>
        <fullName evidence="6">Putative ATP-dependent helicase C17A2.12-like protein 1</fullName>
    </submittedName>
</protein>
<dbReference type="GO" id="GO:0004386">
    <property type="term" value="F:helicase activity"/>
    <property type="evidence" value="ECO:0007669"/>
    <property type="project" value="UniProtKB-KW"/>
</dbReference>
<feature type="region of interest" description="Disordered" evidence="4">
    <location>
        <begin position="1071"/>
        <end position="1143"/>
    </location>
</feature>
<name>A0A1Q8RWE5_9PEZI</name>
<comment type="caution">
    <text evidence="6">The sequence shown here is derived from an EMBL/GenBank/DDBJ whole genome shotgun (WGS) entry which is preliminary data.</text>
</comment>
<dbReference type="GO" id="GO:0008094">
    <property type="term" value="F:ATP-dependent activity, acting on DNA"/>
    <property type="evidence" value="ECO:0007669"/>
    <property type="project" value="TreeGrafter"/>
</dbReference>
<dbReference type="GO" id="GO:0005634">
    <property type="term" value="C:nucleus"/>
    <property type="evidence" value="ECO:0007669"/>
    <property type="project" value="TreeGrafter"/>
</dbReference>
<reference evidence="6 7" key="1">
    <citation type="submission" date="2016-11" db="EMBL/GenBank/DDBJ databases">
        <title>Draft Genome Assembly of Colletotrichum chlorophyti a pathogen of herbaceous plants.</title>
        <authorList>
            <person name="Gan P."/>
            <person name="Narusaka M."/>
            <person name="Tsushima A."/>
            <person name="Narusaka Y."/>
            <person name="Takano Y."/>
            <person name="Shirasu K."/>
        </authorList>
    </citation>
    <scope>NUCLEOTIDE SEQUENCE [LARGE SCALE GENOMIC DNA]</scope>
    <source>
        <strain evidence="6 7">NTL11</strain>
    </source>
</reference>
<keyword evidence="1" id="KW-0547">Nucleotide-binding</keyword>
<dbReference type="EMBL" id="MPGH01000087">
    <property type="protein sequence ID" value="OLN88808.1"/>
    <property type="molecule type" value="Genomic_DNA"/>
</dbReference>
<evidence type="ECO:0000256" key="2">
    <source>
        <dbReference type="ARBA" id="ARBA00022801"/>
    </source>
</evidence>
<keyword evidence="2" id="KW-0378">Hydrolase</keyword>
<evidence type="ECO:0000256" key="3">
    <source>
        <dbReference type="ARBA" id="ARBA00022840"/>
    </source>
</evidence>